<organism evidence="1 2">
    <name type="scientific">Petrolisthes manimaculis</name>
    <dbReference type="NCBI Taxonomy" id="1843537"/>
    <lineage>
        <taxon>Eukaryota</taxon>
        <taxon>Metazoa</taxon>
        <taxon>Ecdysozoa</taxon>
        <taxon>Arthropoda</taxon>
        <taxon>Crustacea</taxon>
        <taxon>Multicrustacea</taxon>
        <taxon>Malacostraca</taxon>
        <taxon>Eumalacostraca</taxon>
        <taxon>Eucarida</taxon>
        <taxon>Decapoda</taxon>
        <taxon>Pleocyemata</taxon>
        <taxon>Anomura</taxon>
        <taxon>Galatheoidea</taxon>
        <taxon>Porcellanidae</taxon>
        <taxon>Petrolisthes</taxon>
    </lineage>
</organism>
<evidence type="ECO:0000313" key="2">
    <source>
        <dbReference type="Proteomes" id="UP001292094"/>
    </source>
</evidence>
<protein>
    <submittedName>
        <fullName evidence="1">Uncharacterized protein</fullName>
    </submittedName>
</protein>
<reference evidence="1" key="1">
    <citation type="submission" date="2023-11" db="EMBL/GenBank/DDBJ databases">
        <title>Genome assemblies of two species of porcelain crab, Petrolisthes cinctipes and Petrolisthes manimaculis (Anomura: Porcellanidae).</title>
        <authorList>
            <person name="Angst P."/>
        </authorList>
    </citation>
    <scope>NUCLEOTIDE SEQUENCE</scope>
    <source>
        <strain evidence="1">PB745_02</strain>
        <tissue evidence="1">Gill</tissue>
    </source>
</reference>
<gene>
    <name evidence="1" type="ORF">Pmani_013349</name>
</gene>
<proteinExistence type="predicted"/>
<comment type="caution">
    <text evidence="1">The sequence shown here is derived from an EMBL/GenBank/DDBJ whole genome shotgun (WGS) entry which is preliminary data.</text>
</comment>
<dbReference type="Proteomes" id="UP001292094">
    <property type="component" value="Unassembled WGS sequence"/>
</dbReference>
<accession>A0AAE1PYQ5</accession>
<dbReference type="AlphaFoldDB" id="A0AAE1PYQ5"/>
<sequence length="66" mass="8054">MHEDEICNYDRDEINSQRKMEPFDFFTRKILNLCDGFTKGEIRARVDKRMRELRKIEEGKVEDDNE</sequence>
<evidence type="ECO:0000313" key="1">
    <source>
        <dbReference type="EMBL" id="KAK4315432.1"/>
    </source>
</evidence>
<dbReference type="EMBL" id="JAWZYT010001114">
    <property type="protein sequence ID" value="KAK4315432.1"/>
    <property type="molecule type" value="Genomic_DNA"/>
</dbReference>
<keyword evidence="2" id="KW-1185">Reference proteome</keyword>
<name>A0AAE1PYQ5_9EUCA</name>